<feature type="transmembrane region" description="Helical" evidence="5">
    <location>
        <begin position="305"/>
        <end position="326"/>
    </location>
</feature>
<dbReference type="EMBL" id="CP036501">
    <property type="protein sequence ID" value="UZP74308.1"/>
    <property type="molecule type" value="Genomic_DNA"/>
</dbReference>
<feature type="transmembrane region" description="Helical" evidence="5">
    <location>
        <begin position="73"/>
        <end position="103"/>
    </location>
</feature>
<evidence type="ECO:0000256" key="5">
    <source>
        <dbReference type="SAM" id="Phobius"/>
    </source>
</evidence>
<sequence length="383" mass="43267">MKPNNGLMKLSRQSSSLFIINFAYISSIIYVPIIIANNAVTNKILPFASLCCLLIVSGNEIKSTHLMKFPVVFLLALSSILSVGGYISLAYTLVFISLIAFVFPYYTLLSLYGEGFLNRHLKFIITVSVISVIMGWIEFLYPSVIGEVFFLRGSIYLHKGQVSSLFSNPNVFGLMMAFSFQIAMLLYKNILAVIIFFAIFVSGTLLSESRMAISIICIMLFLKIIPINKISQKLTVLIITLLALFMSFNFNLVFDLINLNLRDEIWQGAIGAFYSHPLFGIGLGQFQEDISIYASGYSEQSANNLFIGLLSELGIIGFLLFNYFWLKPILSHKKQENKHLWYQSSTILLFLIVSQFSEYMLLYVGPYVLLIVLFIAVVRWSSK</sequence>
<dbReference type="PANTHER" id="PTHR37422">
    <property type="entry name" value="TEICHURONIC ACID BIOSYNTHESIS PROTEIN TUAE"/>
    <property type="match status" value="1"/>
</dbReference>
<name>A0ABY6Q7C1_9GAMM</name>
<feature type="transmembrane region" description="Helical" evidence="5">
    <location>
        <begin position="17"/>
        <end position="38"/>
    </location>
</feature>
<feature type="transmembrane region" description="Helical" evidence="5">
    <location>
        <begin position="193"/>
        <end position="222"/>
    </location>
</feature>
<feature type="transmembrane region" description="Helical" evidence="5">
    <location>
        <begin position="171"/>
        <end position="187"/>
    </location>
</feature>
<proteinExistence type="predicted"/>
<evidence type="ECO:0000313" key="7">
    <source>
        <dbReference type="EMBL" id="UZP74308.1"/>
    </source>
</evidence>
<dbReference type="RefSeq" id="WP_279243122.1">
    <property type="nucleotide sequence ID" value="NZ_CP036501.1"/>
</dbReference>
<keyword evidence="8" id="KW-1185">Reference proteome</keyword>
<evidence type="ECO:0000256" key="2">
    <source>
        <dbReference type="ARBA" id="ARBA00022692"/>
    </source>
</evidence>
<keyword evidence="4 5" id="KW-0472">Membrane</keyword>
<evidence type="ECO:0000256" key="1">
    <source>
        <dbReference type="ARBA" id="ARBA00004141"/>
    </source>
</evidence>
<feature type="transmembrane region" description="Helical" evidence="5">
    <location>
        <begin position="234"/>
        <end position="254"/>
    </location>
</feature>
<keyword evidence="3 5" id="KW-1133">Transmembrane helix</keyword>
<evidence type="ECO:0000313" key="8">
    <source>
        <dbReference type="Proteomes" id="UP001317963"/>
    </source>
</evidence>
<organism evidence="7 8">
    <name type="scientific">Candidatus Paraluminiphilus aquimaris</name>
    <dbReference type="NCBI Taxonomy" id="2518994"/>
    <lineage>
        <taxon>Bacteria</taxon>
        <taxon>Pseudomonadati</taxon>
        <taxon>Pseudomonadota</taxon>
        <taxon>Gammaproteobacteria</taxon>
        <taxon>Cellvibrionales</taxon>
        <taxon>Halieaceae</taxon>
        <taxon>Candidatus Paraluminiphilus</taxon>
    </lineage>
</organism>
<gene>
    <name evidence="7" type="ORF">E0F26_05910</name>
</gene>
<feature type="transmembrane region" description="Helical" evidence="5">
    <location>
        <begin position="338"/>
        <end position="356"/>
    </location>
</feature>
<protein>
    <recommendedName>
        <fullName evidence="6">O-antigen ligase-related domain-containing protein</fullName>
    </recommendedName>
</protein>
<feature type="transmembrane region" description="Helical" evidence="5">
    <location>
        <begin position="362"/>
        <end position="380"/>
    </location>
</feature>
<keyword evidence="2 5" id="KW-0812">Transmembrane</keyword>
<accession>A0ABY6Q7C1</accession>
<reference evidence="7 8" key="1">
    <citation type="submission" date="2019-02" db="EMBL/GenBank/DDBJ databases">
        <title>Halieaceae_genomes.</title>
        <authorList>
            <person name="Li S.-H."/>
        </authorList>
    </citation>
    <scope>NUCLEOTIDE SEQUENCE [LARGE SCALE GENOMIC DNA]</scope>
    <source>
        <strain evidence="7 8">JH123</strain>
    </source>
</reference>
<dbReference type="InterPro" id="IPR051533">
    <property type="entry name" value="WaaL-like"/>
</dbReference>
<evidence type="ECO:0000256" key="3">
    <source>
        <dbReference type="ARBA" id="ARBA00022989"/>
    </source>
</evidence>
<feature type="transmembrane region" description="Helical" evidence="5">
    <location>
        <begin position="123"/>
        <end position="150"/>
    </location>
</feature>
<evidence type="ECO:0000259" key="6">
    <source>
        <dbReference type="Pfam" id="PF04932"/>
    </source>
</evidence>
<comment type="subcellular location">
    <subcellularLocation>
        <location evidence="1">Membrane</location>
        <topology evidence="1">Multi-pass membrane protein</topology>
    </subcellularLocation>
</comment>
<dbReference type="PANTHER" id="PTHR37422:SF13">
    <property type="entry name" value="LIPOPOLYSACCHARIDE BIOSYNTHESIS PROTEIN PA4999-RELATED"/>
    <property type="match status" value="1"/>
</dbReference>
<dbReference type="Proteomes" id="UP001317963">
    <property type="component" value="Chromosome"/>
</dbReference>
<dbReference type="InterPro" id="IPR007016">
    <property type="entry name" value="O-antigen_ligase-rel_domated"/>
</dbReference>
<evidence type="ECO:0000256" key="4">
    <source>
        <dbReference type="ARBA" id="ARBA00023136"/>
    </source>
</evidence>
<feature type="domain" description="O-antigen ligase-related" evidence="6">
    <location>
        <begin position="196"/>
        <end position="321"/>
    </location>
</feature>
<dbReference type="Pfam" id="PF04932">
    <property type="entry name" value="Wzy_C"/>
    <property type="match status" value="1"/>
</dbReference>